<evidence type="ECO:0000313" key="2">
    <source>
        <dbReference type="Proteomes" id="UP000185557"/>
    </source>
</evidence>
<dbReference type="InterPro" id="IPR025355">
    <property type="entry name" value="DUF4259"/>
</dbReference>
<comment type="caution">
    <text evidence="1">The sequence shown here is derived from an EMBL/GenBank/DDBJ whole genome shotgun (WGS) entry which is preliminary data.</text>
</comment>
<dbReference type="STRING" id="549789.NIES30_05635"/>
<dbReference type="OrthoDB" id="191350at2"/>
<dbReference type="Proteomes" id="UP000185557">
    <property type="component" value="Unassembled WGS sequence"/>
</dbReference>
<dbReference type="Pfam" id="PF14078">
    <property type="entry name" value="DUF4259"/>
    <property type="match status" value="1"/>
</dbReference>
<organism evidence="1 2">
    <name type="scientific">Phormidium tenue NIES-30</name>
    <dbReference type="NCBI Taxonomy" id="549789"/>
    <lineage>
        <taxon>Bacteria</taxon>
        <taxon>Bacillati</taxon>
        <taxon>Cyanobacteriota</taxon>
        <taxon>Cyanophyceae</taxon>
        <taxon>Oscillatoriophycideae</taxon>
        <taxon>Oscillatoriales</taxon>
        <taxon>Oscillatoriaceae</taxon>
        <taxon>Phormidium</taxon>
    </lineage>
</organism>
<proteinExistence type="predicted"/>
<accession>A0A1U7J9N0</accession>
<dbReference type="AlphaFoldDB" id="A0A1U7J9N0"/>
<name>A0A1U7J9N0_9CYAN</name>
<evidence type="ECO:0000313" key="1">
    <source>
        <dbReference type="EMBL" id="OKH50174.1"/>
    </source>
</evidence>
<protein>
    <recommendedName>
        <fullName evidence="3">DUF4259 domain-containing protein</fullName>
    </recommendedName>
</protein>
<reference evidence="1 2" key="1">
    <citation type="submission" date="2016-11" db="EMBL/GenBank/DDBJ databases">
        <title>Draft Genome Sequences of Nine Cyanobacterial Strains from Diverse Habitats.</title>
        <authorList>
            <person name="Zhu T."/>
            <person name="Hou S."/>
            <person name="Lu X."/>
            <person name="Hess W.R."/>
        </authorList>
    </citation>
    <scope>NUCLEOTIDE SEQUENCE [LARGE SCALE GENOMIC DNA]</scope>
    <source>
        <strain evidence="1 2">NIES-30</strain>
    </source>
</reference>
<keyword evidence="2" id="KW-1185">Reference proteome</keyword>
<evidence type="ECO:0008006" key="3">
    <source>
        <dbReference type="Google" id="ProtNLM"/>
    </source>
</evidence>
<dbReference type="EMBL" id="MRCG01000002">
    <property type="protein sequence ID" value="OKH50174.1"/>
    <property type="molecule type" value="Genomic_DNA"/>
</dbReference>
<sequence length="135" mass="14991">MGTWSVDAFGNDDAADWAFELAESDDLSLVEAAIDGALAESDYLDAPDAAIALAAIEVIARLNGNWGDRNAYTEPIDRWVERVTVQLEPELLARARAAIDRILSENSEMVDLWQDSDDYEDWLGSVEDLRSRISE</sequence>
<gene>
    <name evidence="1" type="ORF">NIES30_05635</name>
</gene>
<dbReference type="RefSeq" id="WP_073607497.1">
    <property type="nucleotide sequence ID" value="NZ_MRCG01000002.1"/>
</dbReference>